<protein>
    <recommendedName>
        <fullName evidence="6">DUSP domain-containing protein</fullName>
    </recommendedName>
</protein>
<dbReference type="PROSITE" id="PS01102">
    <property type="entry name" value="ZF_DKSA_1"/>
    <property type="match status" value="1"/>
</dbReference>
<sequence length="460" mass="53103">MECPICFYNWNAETTLPVILICGHTLCMQCCKGFYSISKVKCPTCSVETIFSLKKSSNESDGDFAIRCIDSLTKNFTLLSLVPARNNSKSRLREFKYGMRCKEHNLLIHSYVAKPFSMLCDNCLEEISETKLTVIPFPECLEFCRENLENIRKSVEQLKENKFILDVPQEETIRASFDEHFESIEKKIKDAQKIAIDCIQGKIDEFMKNNKQQHKRFKDTLAKIRINEQKIGYISKLSISGLLKEKQYLDNLIIASRESLPSSSIPSFILNASFKSDTVSVFKDFVKSSLNIQLKKQTFKEKWYCRRCNKSYFEGRIQCECGCFRPLESYQNLLSNPSNVSLSEIAELNQRRDIEKDLINKLDACEEINCWYLINADWVYNWKSFVFNKPSRPGMNIGEVGVYPPGPINNSALLKENGELRPKLKPAVHYRAVNKKVWEAYVLIYSGGPAIIRKTLNIYE</sequence>
<gene>
    <name evidence="4" type="ORF">SteCoe_770</name>
</gene>
<dbReference type="GO" id="GO:0008270">
    <property type="term" value="F:zinc ion binding"/>
    <property type="evidence" value="ECO:0007669"/>
    <property type="project" value="UniProtKB-KW"/>
</dbReference>
<evidence type="ECO:0000259" key="2">
    <source>
        <dbReference type="PROSITE" id="PS50089"/>
    </source>
</evidence>
<dbReference type="GO" id="GO:0004843">
    <property type="term" value="F:cysteine-type deubiquitinase activity"/>
    <property type="evidence" value="ECO:0007669"/>
    <property type="project" value="InterPro"/>
</dbReference>
<dbReference type="Pfam" id="PF06337">
    <property type="entry name" value="DUSP"/>
    <property type="match status" value="1"/>
</dbReference>
<dbReference type="Gene3D" id="3.30.40.10">
    <property type="entry name" value="Zinc/RING finger domain, C3HC4 (zinc finger)"/>
    <property type="match status" value="1"/>
</dbReference>
<dbReference type="InterPro" id="IPR013083">
    <property type="entry name" value="Znf_RING/FYVE/PHD"/>
</dbReference>
<evidence type="ECO:0000313" key="4">
    <source>
        <dbReference type="EMBL" id="OMJ95708.1"/>
    </source>
</evidence>
<accession>A0A1R2D378</accession>
<dbReference type="OrthoDB" id="313413at2759"/>
<dbReference type="InterPro" id="IPR006615">
    <property type="entry name" value="Pept_C19_DUSP"/>
</dbReference>
<proteinExistence type="predicted"/>
<feature type="domain" description="DUSP" evidence="3">
    <location>
        <begin position="346"/>
        <end position="456"/>
    </location>
</feature>
<reference evidence="4 5" key="1">
    <citation type="submission" date="2016-11" db="EMBL/GenBank/DDBJ databases">
        <title>The macronuclear genome of Stentor coeruleus: a giant cell with tiny introns.</title>
        <authorList>
            <person name="Slabodnick M."/>
            <person name="Ruby J.G."/>
            <person name="Reiff S.B."/>
            <person name="Swart E.C."/>
            <person name="Gosai S."/>
            <person name="Prabakaran S."/>
            <person name="Witkowska E."/>
            <person name="Larue G.E."/>
            <person name="Fisher S."/>
            <person name="Freeman R.M."/>
            <person name="Gunawardena J."/>
            <person name="Chu W."/>
            <person name="Stover N.A."/>
            <person name="Gregory B.D."/>
            <person name="Nowacki M."/>
            <person name="Derisi J."/>
            <person name="Roy S.W."/>
            <person name="Marshall W.F."/>
            <person name="Sood P."/>
        </authorList>
    </citation>
    <scope>NUCLEOTIDE SEQUENCE [LARGE SCALE GENOMIC DNA]</scope>
    <source>
        <strain evidence="4">WM001</strain>
    </source>
</reference>
<feature type="domain" description="RING-type" evidence="2">
    <location>
        <begin position="3"/>
        <end position="46"/>
    </location>
</feature>
<evidence type="ECO:0000259" key="3">
    <source>
        <dbReference type="PROSITE" id="PS51283"/>
    </source>
</evidence>
<keyword evidence="1" id="KW-0863">Zinc-finger</keyword>
<dbReference type="AlphaFoldDB" id="A0A1R2D378"/>
<dbReference type="Gene3D" id="3.30.2230.10">
    <property type="entry name" value="DUSP-like"/>
    <property type="match status" value="1"/>
</dbReference>
<keyword evidence="1" id="KW-0479">Metal-binding</keyword>
<organism evidence="4 5">
    <name type="scientific">Stentor coeruleus</name>
    <dbReference type="NCBI Taxonomy" id="5963"/>
    <lineage>
        <taxon>Eukaryota</taxon>
        <taxon>Sar</taxon>
        <taxon>Alveolata</taxon>
        <taxon>Ciliophora</taxon>
        <taxon>Postciliodesmatophora</taxon>
        <taxon>Heterotrichea</taxon>
        <taxon>Heterotrichida</taxon>
        <taxon>Stentoridae</taxon>
        <taxon>Stentor</taxon>
    </lineage>
</organism>
<dbReference type="SMART" id="SM00695">
    <property type="entry name" value="DUSP"/>
    <property type="match status" value="1"/>
</dbReference>
<dbReference type="InterPro" id="IPR001841">
    <property type="entry name" value="Znf_RING"/>
</dbReference>
<evidence type="ECO:0008006" key="6">
    <source>
        <dbReference type="Google" id="ProtNLM"/>
    </source>
</evidence>
<dbReference type="SMART" id="SM00184">
    <property type="entry name" value="RING"/>
    <property type="match status" value="1"/>
</dbReference>
<dbReference type="InterPro" id="IPR020458">
    <property type="entry name" value="Znf_DskA_TraR_CS"/>
</dbReference>
<dbReference type="InterPro" id="IPR035927">
    <property type="entry name" value="DUSP-like_sf"/>
</dbReference>
<dbReference type="EMBL" id="MPUH01000008">
    <property type="protein sequence ID" value="OMJ95708.1"/>
    <property type="molecule type" value="Genomic_DNA"/>
</dbReference>
<keyword evidence="5" id="KW-1185">Reference proteome</keyword>
<dbReference type="SUPFAM" id="SSF57850">
    <property type="entry name" value="RING/U-box"/>
    <property type="match status" value="1"/>
</dbReference>
<evidence type="ECO:0000256" key="1">
    <source>
        <dbReference type="PROSITE-ProRule" id="PRU00175"/>
    </source>
</evidence>
<comment type="caution">
    <text evidence="4">The sequence shown here is derived from an EMBL/GenBank/DDBJ whole genome shotgun (WGS) entry which is preliminary data.</text>
</comment>
<dbReference type="SUPFAM" id="SSF143791">
    <property type="entry name" value="DUSP-like"/>
    <property type="match status" value="1"/>
</dbReference>
<name>A0A1R2D378_9CILI</name>
<dbReference type="Proteomes" id="UP000187209">
    <property type="component" value="Unassembled WGS sequence"/>
</dbReference>
<dbReference type="PROSITE" id="PS50089">
    <property type="entry name" value="ZF_RING_2"/>
    <property type="match status" value="1"/>
</dbReference>
<dbReference type="PROSITE" id="PS51283">
    <property type="entry name" value="DUSP"/>
    <property type="match status" value="1"/>
</dbReference>
<evidence type="ECO:0000313" key="5">
    <source>
        <dbReference type="Proteomes" id="UP000187209"/>
    </source>
</evidence>
<keyword evidence="1" id="KW-0862">Zinc</keyword>